<keyword evidence="11" id="KW-1185">Reference proteome</keyword>
<feature type="domain" description="Threonine/Serine exporter ThrE" evidence="9">
    <location>
        <begin position="6"/>
        <end position="133"/>
    </location>
</feature>
<evidence type="ECO:0000256" key="2">
    <source>
        <dbReference type="ARBA" id="ARBA00022475"/>
    </source>
</evidence>
<dbReference type="RefSeq" id="WP_185137709.1">
    <property type="nucleotide sequence ID" value="NZ_BORM01000087.1"/>
</dbReference>
<evidence type="ECO:0000256" key="3">
    <source>
        <dbReference type="ARBA" id="ARBA00022519"/>
    </source>
</evidence>
<evidence type="ECO:0000313" key="11">
    <source>
        <dbReference type="Proteomes" id="UP000553776"/>
    </source>
</evidence>
<dbReference type="Pfam" id="PF12821">
    <property type="entry name" value="ThrE_2"/>
    <property type="match status" value="1"/>
</dbReference>
<comment type="caution">
    <text evidence="10">The sequence shown here is derived from an EMBL/GenBank/DDBJ whole genome shotgun (WGS) entry which is preliminary data.</text>
</comment>
<evidence type="ECO:0000256" key="4">
    <source>
        <dbReference type="ARBA" id="ARBA00022692"/>
    </source>
</evidence>
<keyword evidence="3" id="KW-0997">Cell inner membrane</keyword>
<reference evidence="10 11" key="1">
    <citation type="submission" date="2020-08" db="EMBL/GenBank/DDBJ databases">
        <title>Cohnella phylogeny.</title>
        <authorList>
            <person name="Dunlap C."/>
        </authorList>
    </citation>
    <scope>NUCLEOTIDE SEQUENCE [LARGE SCALE GENOMIC DNA]</scope>
    <source>
        <strain evidence="10 11">DSM 25239</strain>
    </source>
</reference>
<evidence type="ECO:0000259" key="9">
    <source>
        <dbReference type="Pfam" id="PF12821"/>
    </source>
</evidence>
<keyword evidence="5 8" id="KW-1133">Transmembrane helix</keyword>
<sequence length="142" mass="15182">MTIEPFVASFVASAGFAVLFNVPWRNVGFCGLVGMVGWMIYETLRGVPVEPILATLTASFAVTVVSQLLAKACRAPIIVFSVSGIVPLVPGGTAYDAMLNVVQNHYDMAVQRAFEAFMLSGAIAFGLVFSEVINHAIRKAKL</sequence>
<dbReference type="GO" id="GO:0015744">
    <property type="term" value="P:succinate transport"/>
    <property type="evidence" value="ECO:0007669"/>
    <property type="project" value="TreeGrafter"/>
</dbReference>
<proteinExistence type="inferred from homology"/>
<keyword evidence="2" id="KW-1003">Cell membrane</keyword>
<evidence type="ECO:0000256" key="5">
    <source>
        <dbReference type="ARBA" id="ARBA00022989"/>
    </source>
</evidence>
<dbReference type="PANTHER" id="PTHR34390">
    <property type="entry name" value="UPF0442 PROTEIN YJJB-RELATED"/>
    <property type="match status" value="1"/>
</dbReference>
<dbReference type="AlphaFoldDB" id="A0A841TZM2"/>
<dbReference type="InterPro" id="IPR024528">
    <property type="entry name" value="ThrE_2"/>
</dbReference>
<evidence type="ECO:0000256" key="6">
    <source>
        <dbReference type="ARBA" id="ARBA00023136"/>
    </source>
</evidence>
<dbReference type="GO" id="GO:0005886">
    <property type="term" value="C:plasma membrane"/>
    <property type="evidence" value="ECO:0007669"/>
    <property type="project" value="UniProtKB-SubCell"/>
</dbReference>
<feature type="transmembrane region" description="Helical" evidence="8">
    <location>
        <begin position="117"/>
        <end position="137"/>
    </location>
</feature>
<comment type="subcellular location">
    <subcellularLocation>
        <location evidence="1">Cell membrane</location>
        <topology evidence="1">Multi-pass membrane protein</topology>
    </subcellularLocation>
</comment>
<evidence type="ECO:0000256" key="1">
    <source>
        <dbReference type="ARBA" id="ARBA00004651"/>
    </source>
</evidence>
<feature type="transmembrane region" description="Helical" evidence="8">
    <location>
        <begin position="77"/>
        <end position="97"/>
    </location>
</feature>
<protein>
    <submittedName>
        <fullName evidence="10">Threonine/serine exporter family protein</fullName>
    </submittedName>
</protein>
<feature type="transmembrane region" description="Helical" evidence="8">
    <location>
        <begin position="7"/>
        <end position="40"/>
    </location>
</feature>
<feature type="transmembrane region" description="Helical" evidence="8">
    <location>
        <begin position="52"/>
        <end position="70"/>
    </location>
</feature>
<gene>
    <name evidence="10" type="ORF">H7B90_20220</name>
</gene>
<evidence type="ECO:0000313" key="10">
    <source>
        <dbReference type="EMBL" id="MBB6693726.1"/>
    </source>
</evidence>
<comment type="similarity">
    <text evidence="7">Belongs to the ThrE exporter (TC 2.A.79) family.</text>
</comment>
<organism evidence="10 11">
    <name type="scientific">Cohnella xylanilytica</name>
    <dbReference type="NCBI Taxonomy" id="557555"/>
    <lineage>
        <taxon>Bacteria</taxon>
        <taxon>Bacillati</taxon>
        <taxon>Bacillota</taxon>
        <taxon>Bacilli</taxon>
        <taxon>Bacillales</taxon>
        <taxon>Paenibacillaceae</taxon>
        <taxon>Cohnella</taxon>
    </lineage>
</organism>
<dbReference type="PANTHER" id="PTHR34390:SF1">
    <property type="entry name" value="SUCCINATE TRANSPORTER SUBUNIT YJJB-RELATED"/>
    <property type="match status" value="1"/>
</dbReference>
<name>A0A841TZM2_9BACL</name>
<evidence type="ECO:0000256" key="8">
    <source>
        <dbReference type="SAM" id="Phobius"/>
    </source>
</evidence>
<evidence type="ECO:0000256" key="7">
    <source>
        <dbReference type="ARBA" id="ARBA00034125"/>
    </source>
</evidence>
<dbReference type="InterPro" id="IPR050539">
    <property type="entry name" value="ThrE_Dicarb/AminoAcid_Exp"/>
</dbReference>
<keyword evidence="6 8" id="KW-0472">Membrane</keyword>
<dbReference type="EMBL" id="JACJVR010000079">
    <property type="protein sequence ID" value="MBB6693726.1"/>
    <property type="molecule type" value="Genomic_DNA"/>
</dbReference>
<accession>A0A841TZM2</accession>
<dbReference type="Proteomes" id="UP000553776">
    <property type="component" value="Unassembled WGS sequence"/>
</dbReference>
<keyword evidence="4 8" id="KW-0812">Transmembrane</keyword>